<dbReference type="PANTHER" id="PTHR33653:SF1">
    <property type="entry name" value="RIBONUCLEASE VAPC2"/>
    <property type="match status" value="1"/>
</dbReference>
<dbReference type="GO" id="GO:0016787">
    <property type="term" value="F:hydrolase activity"/>
    <property type="evidence" value="ECO:0007669"/>
    <property type="project" value="UniProtKB-KW"/>
</dbReference>
<evidence type="ECO:0000256" key="4">
    <source>
        <dbReference type="ARBA" id="ARBA00022723"/>
    </source>
</evidence>
<evidence type="ECO:0000256" key="7">
    <source>
        <dbReference type="ARBA" id="ARBA00038093"/>
    </source>
</evidence>
<proteinExistence type="inferred from homology"/>
<gene>
    <name evidence="8" type="primary">vapC</name>
    <name evidence="10" type="ORF">N8K70_04345</name>
</gene>
<evidence type="ECO:0000256" key="2">
    <source>
        <dbReference type="ARBA" id="ARBA00022649"/>
    </source>
</evidence>
<organism evidence="10 11">
    <name type="scientific">Microbacterium betulae</name>
    <dbReference type="NCBI Taxonomy" id="2981139"/>
    <lineage>
        <taxon>Bacteria</taxon>
        <taxon>Bacillati</taxon>
        <taxon>Actinomycetota</taxon>
        <taxon>Actinomycetes</taxon>
        <taxon>Micrococcales</taxon>
        <taxon>Microbacteriaceae</taxon>
        <taxon>Microbacterium</taxon>
    </lineage>
</organism>
<keyword evidence="4 8" id="KW-0479">Metal-binding</keyword>
<evidence type="ECO:0000256" key="3">
    <source>
        <dbReference type="ARBA" id="ARBA00022722"/>
    </source>
</evidence>
<dbReference type="Gene3D" id="3.40.50.1010">
    <property type="entry name" value="5'-nuclease"/>
    <property type="match status" value="1"/>
</dbReference>
<dbReference type="PANTHER" id="PTHR33653">
    <property type="entry name" value="RIBONUCLEASE VAPC2"/>
    <property type="match status" value="1"/>
</dbReference>
<reference evidence="10 11" key="1">
    <citation type="submission" date="2023-02" db="EMBL/GenBank/DDBJ databases">
        <title>Microbacterium betulae sp. nov., isolated from birch wood.</title>
        <authorList>
            <person name="Pasciak M."/>
            <person name="Pawlik K.J."/>
            <person name="Martynowski D."/>
            <person name="Laczmanski L."/>
            <person name="Ciekot J."/>
            <person name="Szponar B."/>
            <person name="Wojcik-Fatla A."/>
            <person name="Mackiewicz B."/>
            <person name="Farian E."/>
            <person name="Cholewa G."/>
            <person name="Cholewa A."/>
            <person name="Dutkiewicz J."/>
        </authorList>
    </citation>
    <scope>NUCLEOTIDE SEQUENCE [LARGE SCALE GENOMIC DNA]</scope>
    <source>
        <strain evidence="10 11">AB</strain>
    </source>
</reference>
<dbReference type="GO" id="GO:0090729">
    <property type="term" value="F:toxin activity"/>
    <property type="evidence" value="ECO:0007669"/>
    <property type="project" value="UniProtKB-KW"/>
</dbReference>
<evidence type="ECO:0000256" key="6">
    <source>
        <dbReference type="ARBA" id="ARBA00022842"/>
    </source>
</evidence>
<evidence type="ECO:0000256" key="8">
    <source>
        <dbReference type="HAMAP-Rule" id="MF_00265"/>
    </source>
</evidence>
<dbReference type="RefSeq" id="WP_317140391.1">
    <property type="nucleotide sequence ID" value="NZ_CP118157.1"/>
</dbReference>
<evidence type="ECO:0000256" key="1">
    <source>
        <dbReference type="ARBA" id="ARBA00001946"/>
    </source>
</evidence>
<sequence>MGRRVILDTNVLIDYERGAFDRAALDDDELAIAAITVAEYRTGIELADTAERAAARSRALAAIVGAVEVLEYTDATAVHHARLIAHARRSGRARGAHDLIVAAHAAQTERVLLSGDVLARFSDLPGVTAERP</sequence>
<comment type="similarity">
    <text evidence="7 8">Belongs to the PINc/VapC protein family.</text>
</comment>
<keyword evidence="5 8" id="KW-0378">Hydrolase</keyword>
<dbReference type="HAMAP" id="MF_00265">
    <property type="entry name" value="VapC_Nob1"/>
    <property type="match status" value="1"/>
</dbReference>
<dbReference type="Pfam" id="PF01850">
    <property type="entry name" value="PIN"/>
    <property type="match status" value="1"/>
</dbReference>
<feature type="domain" description="PIN" evidence="9">
    <location>
        <begin position="5"/>
        <end position="116"/>
    </location>
</feature>
<dbReference type="KEGG" id="mbet:N8K70_04345"/>
<dbReference type="Proteomes" id="UP001305498">
    <property type="component" value="Chromosome"/>
</dbReference>
<protein>
    <recommendedName>
        <fullName evidence="8">Ribonuclease VapC</fullName>
        <shortName evidence="8">RNase VapC</shortName>
        <ecNumber evidence="8">3.1.-.-</ecNumber>
    </recommendedName>
    <alternativeName>
        <fullName evidence="8">Toxin VapC</fullName>
    </alternativeName>
</protein>
<comment type="cofactor">
    <cofactor evidence="1 8">
        <name>Mg(2+)</name>
        <dbReference type="ChEBI" id="CHEBI:18420"/>
    </cofactor>
</comment>
<dbReference type="AlphaFoldDB" id="A0AA97FKT6"/>
<dbReference type="InterPro" id="IPR029060">
    <property type="entry name" value="PIN-like_dom_sf"/>
</dbReference>
<evidence type="ECO:0000256" key="5">
    <source>
        <dbReference type="ARBA" id="ARBA00022801"/>
    </source>
</evidence>
<evidence type="ECO:0000313" key="10">
    <source>
        <dbReference type="EMBL" id="WOF23919.1"/>
    </source>
</evidence>
<evidence type="ECO:0000259" key="9">
    <source>
        <dbReference type="Pfam" id="PF01850"/>
    </source>
</evidence>
<dbReference type="InterPro" id="IPR002716">
    <property type="entry name" value="PIN_dom"/>
</dbReference>
<dbReference type="SUPFAM" id="SSF88723">
    <property type="entry name" value="PIN domain-like"/>
    <property type="match status" value="1"/>
</dbReference>
<dbReference type="EMBL" id="CP118157">
    <property type="protein sequence ID" value="WOF23919.1"/>
    <property type="molecule type" value="Genomic_DNA"/>
</dbReference>
<dbReference type="EC" id="3.1.-.-" evidence="8"/>
<keyword evidence="2 8" id="KW-1277">Toxin-antitoxin system</keyword>
<keyword evidence="8" id="KW-0800">Toxin</keyword>
<dbReference type="GO" id="GO:0004540">
    <property type="term" value="F:RNA nuclease activity"/>
    <property type="evidence" value="ECO:0007669"/>
    <property type="project" value="InterPro"/>
</dbReference>
<dbReference type="InterPro" id="IPR050556">
    <property type="entry name" value="Type_II_TA_system_RNase"/>
</dbReference>
<name>A0AA97FKT6_9MICO</name>
<dbReference type="GO" id="GO:0000287">
    <property type="term" value="F:magnesium ion binding"/>
    <property type="evidence" value="ECO:0007669"/>
    <property type="project" value="UniProtKB-UniRule"/>
</dbReference>
<feature type="binding site" evidence="8">
    <location>
        <position position="98"/>
    </location>
    <ligand>
        <name>Mg(2+)</name>
        <dbReference type="ChEBI" id="CHEBI:18420"/>
    </ligand>
</feature>
<feature type="binding site" evidence="8">
    <location>
        <position position="8"/>
    </location>
    <ligand>
        <name>Mg(2+)</name>
        <dbReference type="ChEBI" id="CHEBI:18420"/>
    </ligand>
</feature>
<evidence type="ECO:0000313" key="11">
    <source>
        <dbReference type="Proteomes" id="UP001305498"/>
    </source>
</evidence>
<comment type="function">
    <text evidence="8">Toxic component of a toxin-antitoxin (TA) system. An RNase.</text>
</comment>
<accession>A0AA97FKT6</accession>
<keyword evidence="6 8" id="KW-0460">Magnesium</keyword>
<dbReference type="InterPro" id="IPR022907">
    <property type="entry name" value="VapC_family"/>
</dbReference>
<keyword evidence="11" id="KW-1185">Reference proteome</keyword>
<keyword evidence="3 8" id="KW-0540">Nuclease</keyword>